<keyword evidence="16" id="KW-1185">Reference proteome</keyword>
<evidence type="ECO:0000256" key="5">
    <source>
        <dbReference type="ARBA" id="ARBA00022840"/>
    </source>
</evidence>
<protein>
    <recommendedName>
        <fullName evidence="11">3-oxo-tetronate kinase</fullName>
        <ecNumber evidence="10">2.7.1.217</ecNumber>
    </recommendedName>
    <alternativeName>
        <fullName evidence="12">3-dehydrotetronate 4-kinase</fullName>
    </alternativeName>
</protein>
<keyword evidence="4" id="KW-0418">Kinase</keyword>
<comment type="similarity">
    <text evidence="1">Belongs to the four-carbon acid sugar kinase family.</text>
</comment>
<evidence type="ECO:0000256" key="1">
    <source>
        <dbReference type="ARBA" id="ARBA00005715"/>
    </source>
</evidence>
<feature type="domain" description="Four-carbon acid sugar kinase nucleotide binding" evidence="14">
    <location>
        <begin position="245"/>
        <end position="405"/>
    </location>
</feature>
<dbReference type="OrthoDB" id="191465at2"/>
<evidence type="ECO:0000256" key="11">
    <source>
        <dbReference type="ARBA" id="ARBA00039461"/>
    </source>
</evidence>
<dbReference type="NCBIfam" id="NF043035">
    <property type="entry name" value="OxoTetrKin"/>
    <property type="match status" value="1"/>
</dbReference>
<evidence type="ECO:0000313" key="15">
    <source>
        <dbReference type="EMBL" id="TQL46965.1"/>
    </source>
</evidence>
<keyword evidence="2" id="KW-0808">Transferase</keyword>
<evidence type="ECO:0000256" key="3">
    <source>
        <dbReference type="ARBA" id="ARBA00022741"/>
    </source>
</evidence>
<dbReference type="GO" id="GO:0005524">
    <property type="term" value="F:ATP binding"/>
    <property type="evidence" value="ECO:0007669"/>
    <property type="project" value="UniProtKB-KW"/>
</dbReference>
<evidence type="ECO:0000256" key="8">
    <source>
        <dbReference type="ARBA" id="ARBA00036346"/>
    </source>
</evidence>
<accession>A0A542YFV2</accession>
<dbReference type="InterPro" id="IPR050007">
    <property type="entry name" value="OtnK"/>
</dbReference>
<evidence type="ECO:0000259" key="14">
    <source>
        <dbReference type="Pfam" id="PF17042"/>
    </source>
</evidence>
<evidence type="ECO:0000313" key="16">
    <source>
        <dbReference type="Proteomes" id="UP000317998"/>
    </source>
</evidence>
<sequence length="413" mass="42579">MQLLGCIADDFTGATDIGAALVKAGYRTAVTIGHATVESADSVDAVVVALKTRTTPVDDAVDASTAAYDALVAAGADRFYFKYCSTFDSTETGNIGPVTDALLDRTGASTAIMVPSFPANGRTVYQGHLFVGDALLSDSSMRNHPLTPMTDANLERVLAPQTSRPVRRIGLATVRGEQDALTAAITETPGLVILDAIDDSDLARIAAATPAEVLLTGGAGLAAQLTPKEPREAAGALTPTPGRRLVVSGSASEATRGQVSAASDRMPSLHLDLDALGERFDAEIDRILDWAEDHWAAQPDAPVLVYATGSAADLEATATTREEASELIEAALARIASRGVDAGVRQLIVAGGETSGSVVSALGITELLIGPEIAPGVVWANATVDAGPTISIALKSGNFGSEDMFSTAWEHLA</sequence>
<name>A0A542YFV2_9MICO</name>
<dbReference type="AlphaFoldDB" id="A0A542YFV2"/>
<comment type="catalytic activity">
    <reaction evidence="7">
        <text>3-dehydro-L-erythronate + ATP = 3-dehydro-4-O-phospho-L-erythronate + ADP + H(+)</text>
        <dbReference type="Rhea" id="RHEA:52552"/>
        <dbReference type="ChEBI" id="CHEBI:15378"/>
        <dbReference type="ChEBI" id="CHEBI:30616"/>
        <dbReference type="ChEBI" id="CHEBI:136592"/>
        <dbReference type="ChEBI" id="CHEBI:136670"/>
        <dbReference type="ChEBI" id="CHEBI:456216"/>
        <dbReference type="EC" id="2.7.1.217"/>
    </reaction>
</comment>
<dbReference type="Proteomes" id="UP000317998">
    <property type="component" value="Unassembled WGS sequence"/>
</dbReference>
<keyword evidence="3" id="KW-0547">Nucleotide-binding</keyword>
<dbReference type="Pfam" id="PF17042">
    <property type="entry name" value="NBD_C"/>
    <property type="match status" value="1"/>
</dbReference>
<evidence type="ECO:0000256" key="7">
    <source>
        <dbReference type="ARBA" id="ARBA00035898"/>
    </source>
</evidence>
<evidence type="ECO:0000256" key="12">
    <source>
        <dbReference type="ARBA" id="ARBA00041377"/>
    </source>
</evidence>
<dbReference type="InterPro" id="IPR042213">
    <property type="entry name" value="NBD_C_sf"/>
</dbReference>
<dbReference type="Pfam" id="PF07005">
    <property type="entry name" value="SBD_N"/>
    <property type="match status" value="1"/>
</dbReference>
<dbReference type="InterPro" id="IPR010737">
    <property type="entry name" value="4-carb_acid_sugar_kinase_N"/>
</dbReference>
<dbReference type="SUPFAM" id="SSF142764">
    <property type="entry name" value="YgbK-like"/>
    <property type="match status" value="1"/>
</dbReference>
<keyword evidence="6" id="KW-0119">Carbohydrate metabolism</keyword>
<reference evidence="15 16" key="1">
    <citation type="submission" date="2019-06" db="EMBL/GenBank/DDBJ databases">
        <title>Sequencing the genomes of 1000 actinobacteria strains.</title>
        <authorList>
            <person name="Klenk H.-P."/>
        </authorList>
    </citation>
    <scope>NUCLEOTIDE SEQUENCE [LARGE SCALE GENOMIC DNA]</scope>
    <source>
        <strain evidence="15 16">DSM 26477</strain>
    </source>
</reference>
<dbReference type="Gene3D" id="3.40.50.10840">
    <property type="entry name" value="Putative sugar-binding, N-terminal domain"/>
    <property type="match status" value="1"/>
</dbReference>
<comment type="catalytic activity">
    <reaction evidence="8">
        <text>3-dehydro-D-erythronate + ATP = 3-dehydro-4-O-phospho-D-erythronate + ADP + H(+)</text>
        <dbReference type="Rhea" id="RHEA:52556"/>
        <dbReference type="ChEBI" id="CHEBI:15378"/>
        <dbReference type="ChEBI" id="CHEBI:30616"/>
        <dbReference type="ChEBI" id="CHEBI:57958"/>
        <dbReference type="ChEBI" id="CHEBI:136593"/>
        <dbReference type="ChEBI" id="CHEBI:456216"/>
        <dbReference type="EC" id="2.7.1.217"/>
    </reaction>
</comment>
<evidence type="ECO:0000256" key="2">
    <source>
        <dbReference type="ARBA" id="ARBA00022679"/>
    </source>
</evidence>
<dbReference type="InterPro" id="IPR037051">
    <property type="entry name" value="4-carb_acid_sugar_kinase_N_sf"/>
</dbReference>
<evidence type="ECO:0000259" key="13">
    <source>
        <dbReference type="Pfam" id="PF07005"/>
    </source>
</evidence>
<feature type="domain" description="Four-carbon acid sugar kinase N-terminal" evidence="13">
    <location>
        <begin position="4"/>
        <end position="225"/>
    </location>
</feature>
<comment type="function">
    <text evidence="9">Catalyzes the ATP-dependent phosphorylation of 3-oxo-tetronate to 3-oxo-tetronate 4-phosphate.</text>
</comment>
<dbReference type="EC" id="2.7.1.217" evidence="10"/>
<evidence type="ECO:0000256" key="4">
    <source>
        <dbReference type="ARBA" id="ARBA00022777"/>
    </source>
</evidence>
<comment type="caution">
    <text evidence="15">The sequence shown here is derived from an EMBL/GenBank/DDBJ whole genome shotgun (WGS) entry which is preliminary data.</text>
</comment>
<evidence type="ECO:0000256" key="9">
    <source>
        <dbReference type="ARBA" id="ARBA00037335"/>
    </source>
</evidence>
<dbReference type="GO" id="GO:0016301">
    <property type="term" value="F:kinase activity"/>
    <property type="evidence" value="ECO:0007669"/>
    <property type="project" value="UniProtKB-KW"/>
</dbReference>
<evidence type="ECO:0000256" key="6">
    <source>
        <dbReference type="ARBA" id="ARBA00023277"/>
    </source>
</evidence>
<dbReference type="InterPro" id="IPR031475">
    <property type="entry name" value="NBD_C"/>
</dbReference>
<dbReference type="Gene3D" id="3.40.980.20">
    <property type="entry name" value="Four-carbon acid sugar kinase, nucleotide binding domain"/>
    <property type="match status" value="1"/>
</dbReference>
<evidence type="ECO:0000256" key="10">
    <source>
        <dbReference type="ARBA" id="ARBA00039095"/>
    </source>
</evidence>
<proteinExistence type="inferred from homology"/>
<organism evidence="15 16">
    <name type="scientific">Homoserinimonas aerilata</name>
    <dbReference type="NCBI Taxonomy" id="1162970"/>
    <lineage>
        <taxon>Bacteria</taxon>
        <taxon>Bacillati</taxon>
        <taxon>Actinomycetota</taxon>
        <taxon>Actinomycetes</taxon>
        <taxon>Micrococcales</taxon>
        <taxon>Microbacteriaceae</taxon>
        <taxon>Homoserinimonas</taxon>
    </lineage>
</organism>
<dbReference type="RefSeq" id="WP_141879270.1">
    <property type="nucleotide sequence ID" value="NZ_VFOM01000001.1"/>
</dbReference>
<dbReference type="EMBL" id="VFOM01000001">
    <property type="protein sequence ID" value="TQL46965.1"/>
    <property type="molecule type" value="Genomic_DNA"/>
</dbReference>
<keyword evidence="5" id="KW-0067">ATP-binding</keyword>
<gene>
    <name evidence="15" type="ORF">FB562_0006</name>
</gene>